<name>A0A1M5PWB2_9RHOB</name>
<protein>
    <recommendedName>
        <fullName evidence="2">UPF0301 protein SAMN05444003_1860</fullName>
    </recommendedName>
</protein>
<dbReference type="Proteomes" id="UP000184074">
    <property type="component" value="Unassembled WGS sequence"/>
</dbReference>
<dbReference type="AlphaFoldDB" id="A0A1M5PWB2"/>
<dbReference type="GO" id="GO:0005829">
    <property type="term" value="C:cytosol"/>
    <property type="evidence" value="ECO:0007669"/>
    <property type="project" value="TreeGrafter"/>
</dbReference>
<gene>
    <name evidence="3" type="ORF">SAMN05444003_1860</name>
</gene>
<evidence type="ECO:0000256" key="2">
    <source>
        <dbReference type="HAMAP-Rule" id="MF_00758"/>
    </source>
</evidence>
<dbReference type="RefSeq" id="WP_072900651.1">
    <property type="nucleotide sequence ID" value="NZ_FQXB01000002.1"/>
</dbReference>
<dbReference type="InterPro" id="IPR003774">
    <property type="entry name" value="AlgH-like"/>
</dbReference>
<sequence length="189" mass="20431">MVEINSDLSGKLLIAMPDMTDPRFSQSVVYMCAHSDEGAMGLIVNKPQPKVRFGNLLEQLNITKTEGVRDIRVHFGGPVEMSRGFVLHTTDYRSDEGTMEVDDGIGMTATLDVLEDIAKGEGPVTSMLALGYAGWAPGQLEGEIAENGWLVCDARNDILFGRANEHKWQAALKVLGIDPLLLSASGGRA</sequence>
<proteinExistence type="inferred from homology"/>
<dbReference type="PANTHER" id="PTHR30327:SF1">
    <property type="entry name" value="UPF0301 PROTEIN YQGE"/>
    <property type="match status" value="1"/>
</dbReference>
<accession>A0A1M5PWB2</accession>
<evidence type="ECO:0000313" key="3">
    <source>
        <dbReference type="EMBL" id="SHH05533.1"/>
    </source>
</evidence>
<keyword evidence="4" id="KW-1185">Reference proteome</keyword>
<dbReference type="Pfam" id="PF02622">
    <property type="entry name" value="DUF179"/>
    <property type="match status" value="1"/>
</dbReference>
<dbReference type="EMBL" id="FQXB01000002">
    <property type="protein sequence ID" value="SHH05533.1"/>
    <property type="molecule type" value="Genomic_DNA"/>
</dbReference>
<evidence type="ECO:0000313" key="4">
    <source>
        <dbReference type="Proteomes" id="UP000184074"/>
    </source>
</evidence>
<reference evidence="3 4" key="1">
    <citation type="submission" date="2016-11" db="EMBL/GenBank/DDBJ databases">
        <authorList>
            <person name="Jaros S."/>
            <person name="Januszkiewicz K."/>
            <person name="Wedrychowicz H."/>
        </authorList>
    </citation>
    <scope>NUCLEOTIDE SEQUENCE [LARGE SCALE GENOMIC DNA]</scope>
    <source>
        <strain evidence="3 4">DSM 28715</strain>
    </source>
</reference>
<dbReference type="HAMAP" id="MF_00758">
    <property type="entry name" value="UPF0301"/>
    <property type="match status" value="1"/>
</dbReference>
<dbReference type="PANTHER" id="PTHR30327">
    <property type="entry name" value="UNCHARACTERIZED PROTEIN YQGE"/>
    <property type="match status" value="1"/>
</dbReference>
<dbReference type="Gene3D" id="3.40.1740.10">
    <property type="entry name" value="VC0467-like"/>
    <property type="match status" value="1"/>
</dbReference>
<dbReference type="SUPFAM" id="SSF143456">
    <property type="entry name" value="VC0467-like"/>
    <property type="match status" value="1"/>
</dbReference>
<comment type="similarity">
    <text evidence="1 2">Belongs to the UPF0301 (AlgH) family.</text>
</comment>
<dbReference type="STRING" id="1508389.SAMN05444003_1860"/>
<dbReference type="NCBIfam" id="NF001268">
    <property type="entry name" value="PRK00228.1-4"/>
    <property type="match status" value="1"/>
</dbReference>
<organism evidence="3 4">
    <name type="scientific">Cognatiyoonia sediminum</name>
    <dbReference type="NCBI Taxonomy" id="1508389"/>
    <lineage>
        <taxon>Bacteria</taxon>
        <taxon>Pseudomonadati</taxon>
        <taxon>Pseudomonadota</taxon>
        <taxon>Alphaproteobacteria</taxon>
        <taxon>Rhodobacterales</taxon>
        <taxon>Paracoccaceae</taxon>
        <taxon>Cognatiyoonia</taxon>
    </lineage>
</organism>
<evidence type="ECO:0000256" key="1">
    <source>
        <dbReference type="ARBA" id="ARBA00009600"/>
    </source>
</evidence>
<dbReference type="OrthoDB" id="9807486at2"/>